<dbReference type="STRING" id="1257118.L8H320"/>
<proteinExistence type="inferred from homology"/>
<organism evidence="5 6">
    <name type="scientific">Acanthamoeba castellanii (strain ATCC 30010 / Neff)</name>
    <dbReference type="NCBI Taxonomy" id="1257118"/>
    <lineage>
        <taxon>Eukaryota</taxon>
        <taxon>Amoebozoa</taxon>
        <taxon>Discosea</taxon>
        <taxon>Longamoebia</taxon>
        <taxon>Centramoebida</taxon>
        <taxon>Acanthamoebidae</taxon>
        <taxon>Acanthamoeba</taxon>
    </lineage>
</organism>
<evidence type="ECO:0000256" key="3">
    <source>
        <dbReference type="RuleBase" id="RU003616"/>
    </source>
</evidence>
<dbReference type="GeneID" id="14919923"/>
<dbReference type="InterPro" id="IPR031107">
    <property type="entry name" value="Small_HSP"/>
</dbReference>
<dbReference type="EMBL" id="KB007938">
    <property type="protein sequence ID" value="ELR19103.1"/>
    <property type="molecule type" value="Genomic_DNA"/>
</dbReference>
<gene>
    <name evidence="5" type="ORF">ACA1_323370</name>
</gene>
<dbReference type="OrthoDB" id="17379at2759"/>
<evidence type="ECO:0000259" key="4">
    <source>
        <dbReference type="PROSITE" id="PS01031"/>
    </source>
</evidence>
<evidence type="ECO:0000256" key="1">
    <source>
        <dbReference type="ARBA" id="ARBA00023016"/>
    </source>
</evidence>
<accession>L8H320</accession>
<dbReference type="RefSeq" id="XP_004341170.1">
    <property type="nucleotide sequence ID" value="XM_004341122.1"/>
</dbReference>
<dbReference type="SUPFAM" id="SSF49764">
    <property type="entry name" value="HSP20-like chaperones"/>
    <property type="match status" value="1"/>
</dbReference>
<dbReference type="CDD" id="cd06464">
    <property type="entry name" value="ACD_sHsps-like"/>
    <property type="match status" value="1"/>
</dbReference>
<feature type="domain" description="SHSP" evidence="4">
    <location>
        <begin position="72"/>
        <end position="188"/>
    </location>
</feature>
<dbReference type="Pfam" id="PF00011">
    <property type="entry name" value="HSP20"/>
    <property type="match status" value="1"/>
</dbReference>
<dbReference type="InterPro" id="IPR002068">
    <property type="entry name" value="A-crystallin/Hsp20_dom"/>
</dbReference>
<dbReference type="PANTHER" id="PTHR11527">
    <property type="entry name" value="HEAT-SHOCK PROTEIN 20 FAMILY MEMBER"/>
    <property type="match status" value="1"/>
</dbReference>
<name>L8H320_ACACF</name>
<dbReference type="VEuPathDB" id="AmoebaDB:ACA1_323370"/>
<reference evidence="5 6" key="1">
    <citation type="journal article" date="2013" name="Genome Biol.">
        <title>Genome of Acanthamoeba castellanii highlights extensive lateral gene transfer and early evolution of tyrosine kinase signaling.</title>
        <authorList>
            <person name="Clarke M."/>
            <person name="Lohan A.J."/>
            <person name="Liu B."/>
            <person name="Lagkouvardos I."/>
            <person name="Roy S."/>
            <person name="Zafar N."/>
            <person name="Bertelli C."/>
            <person name="Schilde C."/>
            <person name="Kianianmomeni A."/>
            <person name="Burglin T.R."/>
            <person name="Frech C."/>
            <person name="Turcotte B."/>
            <person name="Kopec K.O."/>
            <person name="Synnott J.M."/>
            <person name="Choo C."/>
            <person name="Paponov I."/>
            <person name="Finkler A."/>
            <person name="Soon Heng Tan C."/>
            <person name="Hutchins A.P."/>
            <person name="Weinmeier T."/>
            <person name="Rattei T."/>
            <person name="Chu J.S."/>
            <person name="Gimenez G."/>
            <person name="Irimia M."/>
            <person name="Rigden D.J."/>
            <person name="Fitzpatrick D.A."/>
            <person name="Lorenzo-Morales J."/>
            <person name="Bateman A."/>
            <person name="Chiu C.H."/>
            <person name="Tang P."/>
            <person name="Hegemann P."/>
            <person name="Fromm H."/>
            <person name="Raoult D."/>
            <person name="Greub G."/>
            <person name="Miranda-Saavedra D."/>
            <person name="Chen N."/>
            <person name="Nash P."/>
            <person name="Ginger M.L."/>
            <person name="Horn M."/>
            <person name="Schaap P."/>
            <person name="Caler L."/>
            <person name="Loftus B."/>
        </authorList>
    </citation>
    <scope>NUCLEOTIDE SEQUENCE [LARGE SCALE GENOMIC DNA]</scope>
    <source>
        <strain evidence="5 6">Neff</strain>
    </source>
</reference>
<sequence>MDLGGDVDYHELERRQGEMATARGYGKPEVGIAHRTDISYDKDSSVFREWKDQSLWAGLPDVDKVYYNPNIDDHTLWRPRCDIFEEEQGRLRVEFELPGVPREDIHLSIKDNLLTLSALKPQTRREEGGFYHQTERHFGRFYRRILLPYNVDADNVKAHMDGGVLKVHLYIRGRVRIEEEGYPALQTDADTTAGAQT</sequence>
<dbReference type="KEGG" id="acan:ACA1_323370"/>
<keyword evidence="6" id="KW-1185">Reference proteome</keyword>
<comment type="similarity">
    <text evidence="2 3">Belongs to the small heat shock protein (HSP20) family.</text>
</comment>
<evidence type="ECO:0000256" key="2">
    <source>
        <dbReference type="PROSITE-ProRule" id="PRU00285"/>
    </source>
</evidence>
<dbReference type="Proteomes" id="UP000011083">
    <property type="component" value="Unassembled WGS sequence"/>
</dbReference>
<dbReference type="PROSITE" id="PS01031">
    <property type="entry name" value="SHSP"/>
    <property type="match status" value="1"/>
</dbReference>
<dbReference type="AlphaFoldDB" id="L8H320"/>
<evidence type="ECO:0000313" key="6">
    <source>
        <dbReference type="Proteomes" id="UP000011083"/>
    </source>
</evidence>
<evidence type="ECO:0000313" key="5">
    <source>
        <dbReference type="EMBL" id="ELR19103.1"/>
    </source>
</evidence>
<protein>
    <submittedName>
        <fullName evidence="5">Hsp20/alpha crystallin superfamily protein</fullName>
    </submittedName>
</protein>
<keyword evidence="1" id="KW-0346">Stress response</keyword>
<dbReference type="InterPro" id="IPR008978">
    <property type="entry name" value="HSP20-like_chaperone"/>
</dbReference>
<dbReference type="Gene3D" id="2.60.40.790">
    <property type="match status" value="1"/>
</dbReference>